<sequence length="62" mass="6703">MLGRVNTRCPHCGWPVDDPAYPADAHGPVAYRRCACGAWLVLERGALVASPRVRTTSPDRVG</sequence>
<gene>
    <name evidence="1" type="ORF">KCV87_02905</name>
</gene>
<evidence type="ECO:0000313" key="1">
    <source>
        <dbReference type="EMBL" id="QUF05086.1"/>
    </source>
</evidence>
<protein>
    <submittedName>
        <fullName evidence="1">Uncharacterized protein</fullName>
    </submittedName>
</protein>
<reference evidence="1" key="1">
    <citation type="submission" date="2021-04" db="EMBL/GenBank/DDBJ databases">
        <title>Genomic sequence of Actinosynnema pretiosum subsp. pretiosum ATCC 31280 (C-14919).</title>
        <authorList>
            <person name="Bai L."/>
            <person name="Wang X."/>
            <person name="Xiao Y."/>
        </authorList>
    </citation>
    <scope>NUCLEOTIDE SEQUENCE</scope>
    <source>
        <strain evidence="1">ATCC 31280</strain>
    </source>
</reference>
<evidence type="ECO:0000313" key="2">
    <source>
        <dbReference type="Proteomes" id="UP000677152"/>
    </source>
</evidence>
<dbReference type="AlphaFoldDB" id="A0AA45R4N1"/>
<accession>A0AA45R4N1</accession>
<name>A0AA45R4N1_9PSEU</name>
<dbReference type="EMBL" id="CP073249">
    <property type="protein sequence ID" value="QUF05086.1"/>
    <property type="molecule type" value="Genomic_DNA"/>
</dbReference>
<proteinExistence type="predicted"/>
<dbReference type="Proteomes" id="UP000677152">
    <property type="component" value="Chromosome"/>
</dbReference>
<organism evidence="1 2">
    <name type="scientific">Actinosynnema pretiosum subsp. pretiosum</name>
    <dbReference type="NCBI Taxonomy" id="103721"/>
    <lineage>
        <taxon>Bacteria</taxon>
        <taxon>Bacillati</taxon>
        <taxon>Actinomycetota</taxon>
        <taxon>Actinomycetes</taxon>
        <taxon>Pseudonocardiales</taxon>
        <taxon>Pseudonocardiaceae</taxon>
        <taxon>Actinosynnema</taxon>
    </lineage>
</organism>